<evidence type="ECO:0000256" key="3">
    <source>
        <dbReference type="ARBA" id="ARBA00022679"/>
    </source>
</evidence>
<dbReference type="GO" id="GO:0003968">
    <property type="term" value="F:RNA-directed RNA polymerase activity"/>
    <property type="evidence" value="ECO:0007669"/>
    <property type="project" value="UniProtKB-KW"/>
</dbReference>
<feature type="region of interest" description="Disordered" evidence="7">
    <location>
        <begin position="1498"/>
        <end position="1531"/>
    </location>
</feature>
<reference evidence="9" key="2">
    <citation type="submission" date="2024-01" db="EMBL/GenBank/DDBJ databases">
        <authorList>
            <person name="Zhang X.-A."/>
            <person name="Zhang J.-T."/>
            <person name="Hu Z.-Y."/>
            <person name="Liu W."/>
        </authorList>
    </citation>
    <scope>NUCLEOTIDE SEQUENCE</scope>
    <source>
        <strain evidence="9">Nair_2</strain>
    </source>
</reference>
<dbReference type="InterPro" id="IPR007099">
    <property type="entry name" value="RNA-dir_pol_NSvirus"/>
</dbReference>
<evidence type="ECO:0000256" key="2">
    <source>
        <dbReference type="ARBA" id="ARBA00018602"/>
    </source>
</evidence>
<feature type="region of interest" description="Disordered" evidence="7">
    <location>
        <begin position="2585"/>
        <end position="2618"/>
    </location>
</feature>
<keyword evidence="9" id="KW-0696">RNA-directed RNA polymerase</keyword>
<feature type="domain" description="RdRp catalytic" evidence="8">
    <location>
        <begin position="2194"/>
        <end position="2419"/>
    </location>
</feature>
<evidence type="ECO:0000256" key="4">
    <source>
        <dbReference type="ARBA" id="ARBA00030285"/>
    </source>
</evidence>
<dbReference type="PROSITE" id="PS50525">
    <property type="entry name" value="RDRP_SSRNA_NEG_SEG"/>
    <property type="match status" value="1"/>
</dbReference>
<keyword evidence="3" id="KW-0808">Transferase</keyword>
<evidence type="ECO:0000256" key="7">
    <source>
        <dbReference type="SAM" id="MobiDB-lite"/>
    </source>
</evidence>
<feature type="compositionally biased region" description="Low complexity" evidence="7">
    <location>
        <begin position="2593"/>
        <end position="2604"/>
    </location>
</feature>
<sequence>MNLDDSEPDCIDESANEEAAEPQVDDPSSDKDIKIRRSKYYFINKFFFGTANFFRVQNDKVMLLIDSEPGVRSESLDLEEVADLVLNKKFPFESSRHDERKLDQSFVTRELLEIEKSLFFLNILPERFLVRVGMVCFLVSVLTFDTFEYKEHLEGILQVVDRRHSSLHCYDNCLSALKNNNALDLRIKKFCQSHFKADADLIKEKLSLLTTNDVIQLDATNITQVNLAEWAMEVEKLTKNDQWTDDISLLDIQNLKDCVDSLTDLLGGIKLKDMKEKEKFDIRKRQRKILSDFFDGLKISKIMKEGGIVFSMHNLPSLLSYAIDLSNRSSEISGDNCTLLYCIDKIYELIDTGESLPLNAIKKQTEIKWTSLKRELEGVECGILDELMNKFMQSMTYEEAWSYALLIKGTLYEMLFAQEYQLKYVREHLKLSISEIIKVHFPDKLDEFISRSGKHVSLRDFKPDFYLTTKAAPIRLKPETLNLTRQATPEQSSSEHSSPILSIKDRRASVKTKLRISASSLETATHMSLQSTLDHIQRGVRKQPGQQMKHDIPKEIATGKDYLVLIEVGYQTDAKTKVEIDMNKYRPLKVILRELDIETIVITAADSSAELVECSWLSVEKSRIIKKWISSIFAKLSASMPVGVTDISIGDISTKFLRSKLASGHTRRSPVTNDDVCEYYRENKLDFLTRPSGVVLPKEIQKQFVSTLIYGSTLDKKSSDQVVDMLIRKADSIVDCVKKSNLVWEVTDSSSAYLYCIGMLTDFINSTHSINCSQLKSDCEDILADISELKQQNDKPSAKKTAQCNAVERKILILFQDLNRHNKVDGCICRTVKCDPKDSWSLKLLLCLKSVDPADGSQAKPKESKKREVSLLDRLCHITLSSRTGKQKDAKNSVISVLELIGSHLPGFLRDGKGTLIGTYGYILRKVGILKGGDITDSKSSKLESKMENIVKTKKTEQMAERKKEKINKNAKEFLTKLMNKLDKALSKYMNLTTECITILKELKEHVQNKLEVPLGSVSEFVMEELRPGSYIDSENLTACLTDLLHDCIQSDTLLSFFESIRAKQAKFQVLEDDRFPRLDQSLILNHLNQARTLNEWNSIGPDYSVIRDGIIQELIKRVGNGTISSRIIFCIDKFCHLMMHSELFKVLYIYSKICETYVNFTSEMSSPGIKIGRIKDLDLNLIVKVSRKKDTNNSCLLTNLKFEKYCDRFYLDRAKATMGQTLIYCELVTLFQATQTFGLFTELESCSIDSLLEGLKNAAPGTSTKFIKNIDSFFSNGFSGCDDNKMIRRLTENRVMNLIEVINCYTTVSSLITACNFINNSRKVSKLLQMYRYQFVISISEFCFPMGAGKKSCIPLRRVDVQILYIFILLCSFYNIKRYQENIHSIKIGMHEDATHMISLQLWPLSCTTIRQALSDIYICHIFNKEMNDFDDGSIRVMNEFLDRVFAWEEDVANTCQKYYKIQKRGKNGDPSKLKECLLRLRNLLCLKNTKTSYIDPSDVVDNKTKKPRLSEEIKGSSMSTSSSNVSNPDRQVVLSQKEGQITSKDVWWDRNYPELGTQRRATLSIRDSPFQSTTDGSGSWRVSASIWSFSDVDMSVKLRAEEEELDGGRLNTIMDQIKHICCSMKTYAYGCAEVCQAFTERAKVDYNPPNISRALKSSRNHEQISAISETTSILADSLLPFSLEASLQTITKKDAIKIGKTLNRRNRITADTSSKFRNFEKEISRLLLFPDEIQSREKETFDKMVADLRARGSMGWRDIMKISFDCVFRTENCSYIFSFIKSLNKFIRGKMKGVYLKLREECNELFDYTFGEDIRDLDDLLALRKKIDSFRATIVEHVLEAALECYPEKSLDLLTQEIIGLEQQLFEVYLLQSELDKLCLDKPEVSYPEKESELRERELRIFHLYSKELSVVSFLLIASQMVCTFSISSKSHGKISFLDYKSWLLSTDMRDKLRSEKGKRGEAIYNSVTEVAKTLCVSDWVCNMLTDKFNCLGGMHTKNMLAFVSLILANIRNPISSRMIDLTSTQGNFLNLKKQVEALYTRSSTKVIEFDLGVTITLIMKGSIQLGRRLLNRQEQGIQLPRSPRSKVIYEMIKLAKLQNTTSVQQMGFQIMKDKSHHFYAGLAPKAQIGGDRDLLVMERQTKVAIHCTEAASKSLMETAVRNDGLTNKSLKEEILSKAQIAIKNKDLIDQSRKVDAELVDWVTVEIISGDCTKWGPIHCPAVFSSIAQQLLKDNPDWSAAYMIIMLKSLNKKLEIPSAAIEKMLRSLTGSDQFRRLIERLKFEGDEEKKREAMVMCCDLLWKNNPTVQKLVRDFLSKGHRAFTAYNHMGQGIHHGTSSLHGNLCSGPIDELVISFIQRKLPGVTTTIDHAGSSDDFAKVITLRGNLQDRTAKLYDSIYKKVICDALNYMSGLMRTCQMMISEKSVASPVLAEFYSEFSVGDVVQPSTAKFINSQMINHSVTSPTSLYQACRVDAQQAMYMGVPLATITALCVFKQSLFISHSEEFYCKYEKIMVNSLPGTGRVYLPQYSNLLDINGTLEELNIIRGSIGNLITDTEWILQHEQGSESETLSGVMTESLHNARSKSAFTRDSTSSSDENFFSSDDRSPSVMDATQNSTSEISLADHDQTCLSLIMCKYYTNGDDLSISQGFIRLSDSKCTSLVGDPFLQLQPESVRTRIKQVKELKEELFSEEGGNNSKNYSLSDAAYSIISKSVNTEDYDIETNRLKQALDSRLIVWGLSGGIRNVSLPLHRQLLRSYLFSNNLPIKFRYTWLKSDESVYIREDGTTCKPTERIRYSDFLDCLKTICISPNLRMTFKKRDEITNLSDIPLELIQHKDGSTHLEYSPEGMREFSTFLNEVIEEVSDDRITNLQAYEAACDLEVVPTGPPRFFKTKLLNLSGKQSIKNDPAVIVAFMINQDSLYETLPTGIDFASLSSDVNCFRNNYVNISQMVDRARDEFSMGQKNVLELQQLIRTLLSVIRLVSKQSYSYTHLYVMSSGSYSDFSVDQNTVFQFCTIERHEIGIDPITSSRIHDTTTYDIIGAISVINWAGTNDNEKTALLLRLLRCNLKLIARHCEDQNSCCLHIRALSRRATTMQGGTCSSILHKESQKIRSKDRSKVFRILSKLTTNISGMAGLECDYEVETEIDYKGTKANAFFTFSSKEGSASGCVLNSTIYLTIHPGTTSVLESLELPLLKEMGYYSNQPDPYKLRQIFYKLLPLYSDVANKLEGKYLLVELNHDGTYSLSIHAAGLRRPTGRSRVIWVSSDSLTSRYSYKRLDRFEPKVRWTTNSLYIYLEREVWGGISSSSVELLLKAASNTLGKKQTDALAASVSGSQRRILLCRLSTQKRVSMNSLHIFHLITTHKTLITAVPKADTKIDSFETLITPATSIIEDTDYGEVKITPRTSDAIGSELEDKIKQLIRHKTITGLECIYPLFTLLKTFSISDIRLVYGGISDKRVGSVGNWDFVDLEDSIIENNIDLADDLSKLTQMRKVTSETFMLTMGCVEDPLINETIQKILQMYRNINSNQLCNISLVLSLGYLTYWHREVLAPSNPFTCIINRLLMARKVYNHLMNNNLTINLDMKSDSPKLTLIFSCPTNISIEEKKNYLVKAMRVYTNVITSWTNAKRETVWDTDGSKAIIHYSLLILLSRESILEELDIIFNRSCSSTAHASAIRSSLNSAYLLCTKGVDTCESLPDSLRSWIQEAGRILQDKSNSGHQERLSMEKFLSDIETLLGGVDTGEPGNPSDEGIELLNRLDALESPWDC</sequence>
<evidence type="ECO:0000313" key="9">
    <source>
        <dbReference type="EMBL" id="WZI33475.1"/>
    </source>
</evidence>
<organism evidence="9">
    <name type="scientific">Crocidura tanakae nairovirus 2</name>
    <dbReference type="NCBI Taxonomy" id="3139555"/>
    <lineage>
        <taxon>Viruses</taxon>
        <taxon>Riboviria</taxon>
        <taxon>Orthornavirae</taxon>
        <taxon>Negarnaviricota</taxon>
        <taxon>Polyploviricotina</taxon>
        <taxon>Bunyaviricetes</taxon>
        <taxon>Hareavirales</taxon>
        <taxon>Nairoviridae</taxon>
    </lineage>
</organism>
<dbReference type="GO" id="GO:0039694">
    <property type="term" value="P:viral RNA genome replication"/>
    <property type="evidence" value="ECO:0007669"/>
    <property type="project" value="InterPro"/>
</dbReference>
<protein>
    <recommendedName>
        <fullName evidence="2">RNA-directed RNA polymerase L</fullName>
        <ecNumber evidence="1">2.7.7.48</ecNumber>
    </recommendedName>
    <alternativeName>
        <fullName evidence="4">Large structural protein</fullName>
    </alternativeName>
    <alternativeName>
        <fullName evidence="6">Replicase</fullName>
    </alternativeName>
    <alternativeName>
        <fullName evidence="5">Transcriptase</fullName>
    </alternativeName>
</protein>
<feature type="compositionally biased region" description="Low complexity" evidence="7">
    <location>
        <begin position="1518"/>
        <end position="1528"/>
    </location>
</feature>
<feature type="region of interest" description="Disordered" evidence="7">
    <location>
        <begin position="1"/>
        <end position="30"/>
    </location>
</feature>
<dbReference type="EC" id="2.7.7.48" evidence="1"/>
<proteinExistence type="predicted"/>
<feature type="compositionally biased region" description="Acidic residues" evidence="7">
    <location>
        <begin position="1"/>
        <end position="24"/>
    </location>
</feature>
<evidence type="ECO:0000256" key="6">
    <source>
        <dbReference type="ARBA" id="ARBA00031012"/>
    </source>
</evidence>
<dbReference type="EMBL" id="PP272737">
    <property type="protein sequence ID" value="WZI33475.1"/>
    <property type="molecule type" value="Viral_cRNA"/>
</dbReference>
<feature type="compositionally biased region" description="Basic and acidic residues" evidence="7">
    <location>
        <begin position="1502"/>
        <end position="1516"/>
    </location>
</feature>
<name>A0AB38ZK66_9VIRU</name>
<evidence type="ECO:0000256" key="1">
    <source>
        <dbReference type="ARBA" id="ARBA00012494"/>
    </source>
</evidence>
<accession>A0AB38ZK66</accession>
<evidence type="ECO:0000256" key="5">
    <source>
        <dbReference type="ARBA" id="ARBA00030436"/>
    </source>
</evidence>
<keyword evidence="9" id="KW-0548">Nucleotidyltransferase</keyword>
<reference evidence="9" key="1">
    <citation type="journal article" date="2024" name="NPJ Biofilms Microbiomes">
        <title>Decoding the RNA viromes in shrew lungs along the eastern coast of China.</title>
        <authorList>
            <person name="Zhang J.T."/>
            <person name="Hu Z.Y."/>
            <person name="Tang F."/>
            <person name="Liu Y.T."/>
            <person name="Tan W.L."/>
            <person name="Ma X.F."/>
            <person name="Zhang Y.F."/>
            <person name="Si G.Q."/>
            <person name="Zhang L."/>
            <person name="Zhang M.Q."/>
            <person name="Peng C."/>
            <person name="Fu B.K."/>
            <person name="Fang L.Q."/>
            <person name="Zhang X.A."/>
            <person name="Liu W."/>
        </authorList>
    </citation>
    <scope>NUCLEOTIDE SEQUENCE</scope>
    <source>
        <strain evidence="9">Nair_2</strain>
    </source>
</reference>
<evidence type="ECO:0000259" key="8">
    <source>
        <dbReference type="PROSITE" id="PS50525"/>
    </source>
</evidence>